<protein>
    <submittedName>
        <fullName evidence="2">Uncharacterized protein LOC101243014</fullName>
    </submittedName>
</protein>
<gene>
    <name evidence="2" type="primary">LOC101243014</name>
</gene>
<feature type="compositionally biased region" description="Basic residues" evidence="1">
    <location>
        <begin position="748"/>
        <end position="759"/>
    </location>
</feature>
<feature type="compositionally biased region" description="Basic residues" evidence="1">
    <location>
        <begin position="1659"/>
        <end position="1681"/>
    </location>
</feature>
<feature type="region of interest" description="Disordered" evidence="1">
    <location>
        <begin position="126"/>
        <end position="146"/>
    </location>
</feature>
<feature type="compositionally biased region" description="Polar residues" evidence="1">
    <location>
        <begin position="794"/>
        <end position="815"/>
    </location>
</feature>
<feature type="compositionally biased region" description="Basic residues" evidence="1">
    <location>
        <begin position="1910"/>
        <end position="1925"/>
    </location>
</feature>
<feature type="region of interest" description="Disordered" evidence="1">
    <location>
        <begin position="1126"/>
        <end position="1177"/>
    </location>
</feature>
<feature type="compositionally biased region" description="Low complexity" evidence="1">
    <location>
        <begin position="921"/>
        <end position="930"/>
    </location>
</feature>
<feature type="compositionally biased region" description="Polar residues" evidence="1">
    <location>
        <begin position="1795"/>
        <end position="1833"/>
    </location>
</feature>
<feature type="region of interest" description="Disordered" evidence="1">
    <location>
        <begin position="921"/>
        <end position="953"/>
    </location>
</feature>
<organism evidence="2">
    <name type="scientific">Phallusia mammillata</name>
    <dbReference type="NCBI Taxonomy" id="59560"/>
    <lineage>
        <taxon>Eukaryota</taxon>
        <taxon>Metazoa</taxon>
        <taxon>Chordata</taxon>
        <taxon>Tunicata</taxon>
        <taxon>Ascidiacea</taxon>
        <taxon>Phlebobranchia</taxon>
        <taxon>Ascidiidae</taxon>
        <taxon>Phallusia</taxon>
    </lineage>
</organism>
<feature type="region of interest" description="Disordered" evidence="1">
    <location>
        <begin position="1795"/>
        <end position="1881"/>
    </location>
</feature>
<feature type="compositionally biased region" description="Low complexity" evidence="1">
    <location>
        <begin position="1074"/>
        <end position="1083"/>
    </location>
</feature>
<feature type="compositionally biased region" description="Polar residues" evidence="1">
    <location>
        <begin position="931"/>
        <end position="941"/>
    </location>
</feature>
<feature type="compositionally biased region" description="Polar residues" evidence="1">
    <location>
        <begin position="186"/>
        <end position="202"/>
    </location>
</feature>
<feature type="region of interest" description="Disordered" evidence="1">
    <location>
        <begin position="1974"/>
        <end position="2042"/>
    </location>
</feature>
<evidence type="ECO:0000256" key="1">
    <source>
        <dbReference type="SAM" id="MobiDB-lite"/>
    </source>
</evidence>
<dbReference type="EMBL" id="LR787252">
    <property type="protein sequence ID" value="CAB3263114.1"/>
    <property type="molecule type" value="mRNA"/>
</dbReference>
<evidence type="ECO:0000313" key="2">
    <source>
        <dbReference type="EMBL" id="CAB3263114.1"/>
    </source>
</evidence>
<feature type="compositionally biased region" description="Basic and acidic residues" evidence="1">
    <location>
        <begin position="1721"/>
        <end position="1735"/>
    </location>
</feature>
<proteinExistence type="evidence at transcript level"/>
<name>A0A6F9DI21_9ASCI</name>
<dbReference type="PROSITE" id="PS50896">
    <property type="entry name" value="LISH"/>
    <property type="match status" value="1"/>
</dbReference>
<feature type="compositionally biased region" description="Low complexity" evidence="1">
    <location>
        <begin position="173"/>
        <end position="185"/>
    </location>
</feature>
<feature type="compositionally biased region" description="Polar residues" evidence="1">
    <location>
        <begin position="1843"/>
        <end position="1869"/>
    </location>
</feature>
<feature type="compositionally biased region" description="Basic and acidic residues" evidence="1">
    <location>
        <begin position="215"/>
        <end position="226"/>
    </location>
</feature>
<feature type="region of interest" description="Disordered" evidence="1">
    <location>
        <begin position="1721"/>
        <end position="1769"/>
    </location>
</feature>
<dbReference type="InterPro" id="IPR006594">
    <property type="entry name" value="LisH"/>
</dbReference>
<feature type="compositionally biased region" description="Low complexity" evidence="1">
    <location>
        <begin position="1134"/>
        <end position="1146"/>
    </location>
</feature>
<feature type="compositionally biased region" description="Basic and acidic residues" evidence="1">
    <location>
        <begin position="1580"/>
        <end position="1593"/>
    </location>
</feature>
<feature type="compositionally biased region" description="Low complexity" evidence="1">
    <location>
        <begin position="719"/>
        <end position="728"/>
    </location>
</feature>
<sequence>MLLESDIARLVLGYLAEQNMPHTFNAFLNESSHVGVLFDLLSQGLSSPYIPTLTMFGKTLCIILDEYSCMKETESQYLRSKKGKIHHTKRLVQLWEQFENASTMLRSYQVASLVDCHSHADRTIERVESGQRKQMTPGQGPKQQAKVVRKVLRIGNPQMVHVPVVSQAQKVVTTQSRQKSTRSSSNNPDLQSTSTTVTSSGKLNRRKKTQGAPKRLNDVERRDVERSTQSNTEIDPASLLLRNVSNNEPETIAVVGATILNHMKKCSNTNQSQEPEEPRASTSNSALPIDPDQTRSNQESIANLTVDSLLESDFLRPDNSEFMKDLETLLSLSSGMEEKDENIPGNKEPTDTSFIEMKTPSPTCENQPTTSLDQSISQDHATPVLEQALYQNQPSDMEVSIPTTSLKQPEPKNQEILSQTCEQTPDLPVTKTQSIVQNVENASIADEPSHANNTFERSLTQQGVSQQETAAAVQSLLDITNDMHSSSNVALNLEISNVLNTTQPAEHSAVLENLANAGNQIVSSPQESGNELSSFTQLPDNLDPDREKSIGGFFHLGQVTDTKTRNEASTDPDKDVLDKIKLQECRVTLSSKEIERSGFTIEGMDDKNTNDNVGSIFATPTKRKTNSKTTDQRTPVKVNSVEILQDSPAKCTRSKIAAGGAAEKQIRMQESSDSSSSRSRSREKLLGSSKMPKIRMKSARSCSRERIAAAKAAKEAKGKLLSSKAANAVKSSQDKNKINKVSTDSTHKTSRGRSPTKKSKTVESTEQNVEVSPTLTVLDAVKLQSKSSTDHSEPQISEDQVQKSPLKNVTPNIHSSPRKLTLRYGLRAVECEEEDMAMTSAPSSVMLSHENNLGSQNHKSDNSSETSEILKPVTSRETSSETETTNQPKSPILVPHRSHIVSPIKLDNSYKKSLTKITSSTTIGTPTMPTQLMSPSVSAASTDAPDQGNARSSLENKDVSLLSPYIGRTVQLNEHGQETGLHGLQSAKKTYEVKKAVASTHSEVLATNLDMIDPIMSVDKQAEALNSDLKSHKNTSLETMSNTSVKPIYTSPTTTKTASLSKNINDPIHVKTSSAVSSVQSTSDGATKVKKRRSISVKKHGVITLSKQEEKLGFQNILDRLVKQVKEGDSGQVSSTSLALSSTATSVNEASTPLDNGKPTESAKSKENGAKTQEDSTLVSNLCREEVTGDSLTLLLNETSLTQVMSAARELSDVPKPAVTSHSPVTSSTASPEQSKMKFTTISPTAGIFSVFGDDENPTCVTSANDNNPTCVTSANTHASAGSHEKTNLSLKKWLNTECTQSQQQSPLSVASSSGLKHWFTPVISQQPCSEQEIVGARRNLDFVPMQIKTSTPVYAPAPQHYEGSKKPRYRKLLPKNSPFPGISGSGIDVFETRHDIIKSNFPQGAVRRSLEVRNNTVDNRVTFVMTPVAVKPASSTFKPVPISVPISSSSNLAALSPITQVQDEIESQNNDSTDRKLRRRTMKVNYNETEIANSCFAPFQLQKVLKASVASTVNASVERSNSPDVPPNTDSHETVTLHEKSPFPDLEDGEINSPCNLPEPDQVEMDQIPNCETAESNLEDSKKVEVKSETLKPHKKKKKNKKKKKQSEAKNEKRESSKEKENIVLKYLNEEEDKISSPEESRLMIMESSISEDEEVKIKKKKNKIRKEKREKSRAKKRKATRDEDEDDKKRDSKRQKKLMKSLKNLNIDELAAILNQVHGEKSPLKAGSSDRKSSIPSKTDIQEESTKETDSIKQEFTAKSPAVTLKTHSDNVKEDITVTSQPEKTVANLVNRTSSLPSGSHNVTHTTVLSQSTSLHVQPNVTTTSSKSNDVASGRLRREQSLNNRSSNPSEKLQNPAKPTSKSSILNPSPHKPHDSSVFKAPVNLHDSVLSPCSNEVSMATDEGSNSRRAKSSRGQRRQKRRISLTHIPISPSKLGASPLHLRTPSPVVTCRDSPNTVNLVAESLIELSRSREDTGGVVAPESKEVNPNNVDEKNPENVGKENMKTSIVVKQKPDKDSSLTEVKSSKKKSKHKKRKTMSLDNLDIGKFLSKIKYE</sequence>
<feature type="region of interest" description="Disordered" evidence="1">
    <location>
        <begin position="652"/>
        <end position="703"/>
    </location>
</feature>
<feature type="region of interest" description="Disordered" evidence="1">
    <location>
        <begin position="1517"/>
        <end position="1707"/>
    </location>
</feature>
<feature type="region of interest" description="Disordered" evidence="1">
    <location>
        <begin position="267"/>
        <end position="298"/>
    </location>
</feature>
<feature type="compositionally biased region" description="Basic and acidic residues" evidence="1">
    <location>
        <begin position="1161"/>
        <end position="1174"/>
    </location>
</feature>
<accession>A0A6F9DI21</accession>
<feature type="region of interest" description="Disordered" evidence="1">
    <location>
        <begin position="169"/>
        <end position="231"/>
    </location>
</feature>
<feature type="region of interest" description="Disordered" evidence="1">
    <location>
        <begin position="715"/>
        <end position="816"/>
    </location>
</feature>
<feature type="compositionally biased region" description="Basic residues" evidence="1">
    <location>
        <begin position="1693"/>
        <end position="1702"/>
    </location>
</feature>
<feature type="compositionally biased region" description="Basic residues" evidence="1">
    <location>
        <begin position="1594"/>
        <end position="1606"/>
    </location>
</feature>
<feature type="region of interest" description="Disordered" evidence="1">
    <location>
        <begin position="1898"/>
        <end position="1925"/>
    </location>
</feature>
<feature type="region of interest" description="Disordered" evidence="1">
    <location>
        <begin position="1074"/>
        <end position="1093"/>
    </location>
</feature>
<feature type="compositionally biased region" description="Basic and acidic residues" evidence="1">
    <location>
        <begin position="1993"/>
        <end position="2006"/>
    </location>
</feature>
<feature type="compositionally biased region" description="Basic and acidic residues" evidence="1">
    <location>
        <begin position="1742"/>
        <end position="1755"/>
    </location>
</feature>
<feature type="compositionally biased region" description="Polar residues" evidence="1">
    <location>
        <begin position="1220"/>
        <end position="1235"/>
    </location>
</feature>
<feature type="region of interest" description="Disordered" evidence="1">
    <location>
        <begin position="1212"/>
        <end position="1235"/>
    </location>
</feature>
<feature type="compositionally biased region" description="Low complexity" evidence="1">
    <location>
        <begin position="875"/>
        <end position="885"/>
    </location>
</feature>
<feature type="compositionally biased region" description="Basic residues" evidence="1">
    <location>
        <begin position="2028"/>
        <end position="2039"/>
    </location>
</feature>
<feature type="compositionally biased region" description="Polar residues" evidence="1">
    <location>
        <begin position="762"/>
        <end position="775"/>
    </location>
</feature>
<feature type="compositionally biased region" description="Basic and acidic residues" evidence="1">
    <location>
        <begin position="1607"/>
        <end position="1624"/>
    </location>
</feature>
<feature type="compositionally biased region" description="Polar residues" evidence="1">
    <location>
        <begin position="847"/>
        <end position="867"/>
    </location>
</feature>
<reference evidence="2" key="1">
    <citation type="submission" date="2020-04" db="EMBL/GenBank/DDBJ databases">
        <authorList>
            <person name="Neveu A P."/>
        </authorList>
    </citation>
    <scope>NUCLEOTIDE SEQUENCE</scope>
    <source>
        <tissue evidence="2">Whole embryo</tissue>
    </source>
</reference>
<feature type="compositionally biased region" description="Basic and acidic residues" evidence="1">
    <location>
        <begin position="1531"/>
        <end position="1543"/>
    </location>
</feature>
<feature type="region of interest" description="Disordered" evidence="1">
    <location>
        <begin position="847"/>
        <end position="895"/>
    </location>
</feature>